<gene>
    <name evidence="1" type="ORF">Q3M24_17190</name>
</gene>
<dbReference type="KEGG" id="eaj:Q3M24_17190"/>
<name>A0AAU8LT11_9BACT</name>
<organism evidence="1">
    <name type="scientific">Candidatus Electrothrix aestuarii</name>
    <dbReference type="NCBI Taxonomy" id="3062594"/>
    <lineage>
        <taxon>Bacteria</taxon>
        <taxon>Pseudomonadati</taxon>
        <taxon>Thermodesulfobacteriota</taxon>
        <taxon>Desulfobulbia</taxon>
        <taxon>Desulfobulbales</taxon>
        <taxon>Desulfobulbaceae</taxon>
        <taxon>Candidatus Electrothrix</taxon>
    </lineage>
</organism>
<accession>A0AAU8LT11</accession>
<reference evidence="1" key="2">
    <citation type="submission" date="2024-06" db="EMBL/GenBank/DDBJ databases">
        <authorList>
            <person name="Plum-Jensen L.E."/>
            <person name="Schramm A."/>
            <person name="Marshall I.P.G."/>
        </authorList>
    </citation>
    <scope>NUCLEOTIDE SEQUENCE</scope>
    <source>
        <strain evidence="1">Rat1</strain>
    </source>
</reference>
<dbReference type="EMBL" id="CP159373">
    <property type="protein sequence ID" value="XCN72028.1"/>
    <property type="molecule type" value="Genomic_DNA"/>
</dbReference>
<dbReference type="AlphaFoldDB" id="A0AAU8LT11"/>
<sequence>MNVNEFVSIWKKHAESLYDGYTCGDGKTAVSKLLLSLNLDADGEKNVKKLIEFLLVDTHYTFLMGLDGSANIGGVQQHYKLYDENGQLVYEPGDIESEAYEQFQEDFLK</sequence>
<proteinExistence type="predicted"/>
<reference evidence="1" key="1">
    <citation type="journal article" date="2024" name="Syst. Appl. Microbiol.">
        <title>First single-strain enrichments of Electrothrix cable bacteria, description of E. aestuarii sp. nov. and E. rattekaaiensis sp. nov., and proposal of a cable bacteria taxonomy following the rules of the SeqCode.</title>
        <authorList>
            <person name="Plum-Jensen L.E."/>
            <person name="Schramm A."/>
            <person name="Marshall I.P.G."/>
        </authorList>
    </citation>
    <scope>NUCLEOTIDE SEQUENCE</scope>
    <source>
        <strain evidence="1">Rat1</strain>
    </source>
</reference>
<protein>
    <submittedName>
        <fullName evidence="1">Uncharacterized protein</fullName>
    </submittedName>
</protein>
<evidence type="ECO:0000313" key="1">
    <source>
        <dbReference type="EMBL" id="XCN72028.1"/>
    </source>
</evidence>